<dbReference type="RefSeq" id="WP_151143214.1">
    <property type="nucleotide sequence ID" value="NZ_WAGX01000004.1"/>
</dbReference>
<protein>
    <submittedName>
        <fullName evidence="1">Helix-turn-helix domain-containing protein</fullName>
    </submittedName>
</protein>
<dbReference type="Gene3D" id="1.10.10.10">
    <property type="entry name" value="Winged helix-like DNA-binding domain superfamily/Winged helix DNA-binding domain"/>
    <property type="match status" value="1"/>
</dbReference>
<accession>A0A7V7UD20</accession>
<reference evidence="1 2" key="1">
    <citation type="submission" date="2019-09" db="EMBL/GenBank/DDBJ databases">
        <authorList>
            <person name="Valk L.C."/>
        </authorList>
    </citation>
    <scope>NUCLEOTIDE SEQUENCE [LARGE SCALE GENOMIC DNA]</scope>
    <source>
        <strain evidence="1">GalUA</strain>
    </source>
</reference>
<dbReference type="OrthoDB" id="5949858at2"/>
<evidence type="ECO:0000313" key="2">
    <source>
        <dbReference type="Proteomes" id="UP000461768"/>
    </source>
</evidence>
<proteinExistence type="predicted"/>
<dbReference type="CDD" id="cd00090">
    <property type="entry name" value="HTH_ARSR"/>
    <property type="match status" value="1"/>
</dbReference>
<dbReference type="EMBL" id="WAGX01000004">
    <property type="protein sequence ID" value="KAB1440032.1"/>
    <property type="molecule type" value="Genomic_DNA"/>
</dbReference>
<keyword evidence="2" id="KW-1185">Reference proteome</keyword>
<reference evidence="1 2" key="2">
    <citation type="submission" date="2020-02" db="EMBL/GenBank/DDBJ databases">
        <title>Candidatus Galacturonibacter soehngenii shows hetero-acetogenic catabolism of galacturonic acid but lacks a canonical carbon monoxide dehydrogenase/acetyl-CoA synthase complex.</title>
        <authorList>
            <person name="Diender M."/>
            <person name="Stouten G.R."/>
            <person name="Petersen J.F."/>
            <person name="Nielsen P.H."/>
            <person name="Dueholm M.S."/>
            <person name="Pronk J.T."/>
            <person name="Van Loosdrecht M.C.M."/>
        </authorList>
    </citation>
    <scope>NUCLEOTIDE SEQUENCE [LARGE SCALE GENOMIC DNA]</scope>
    <source>
        <strain evidence="1">GalUA</strain>
    </source>
</reference>
<dbReference type="Pfam" id="PF12840">
    <property type="entry name" value="HTH_20"/>
    <property type="match status" value="1"/>
</dbReference>
<dbReference type="Proteomes" id="UP000461768">
    <property type="component" value="Unassembled WGS sequence"/>
</dbReference>
<dbReference type="InterPro" id="IPR011991">
    <property type="entry name" value="ArsR-like_HTH"/>
</dbReference>
<dbReference type="AlphaFoldDB" id="A0A7V7UD20"/>
<comment type="caution">
    <text evidence="1">The sequence shown here is derived from an EMBL/GenBank/DDBJ whole genome shotgun (WGS) entry which is preliminary data.</text>
</comment>
<sequence length="173" mass="19933">MKKQDIIKTMMNPVRLRIIQYLILHGTGTTAQIKEELTDIPPASLYRHIKALEEAKVIMIVKENKIRGVIERVYQMNMESPIGDNPTNASINQVIQAGLISLMSEFSRYLEHEENDPQKDMLFLTTSTLLLSDEEFTAFTKEIGEAFNKVIHNKKNEARKVRRITWISSPCEE</sequence>
<dbReference type="InterPro" id="IPR036388">
    <property type="entry name" value="WH-like_DNA-bd_sf"/>
</dbReference>
<gene>
    <name evidence="1" type="ORF">F7O84_06535</name>
</gene>
<organism evidence="1 2">
    <name type="scientific">Candidatus Galacturonatibacter soehngenii</name>
    <dbReference type="NCBI Taxonomy" id="2307010"/>
    <lineage>
        <taxon>Bacteria</taxon>
        <taxon>Bacillati</taxon>
        <taxon>Bacillota</taxon>
        <taxon>Clostridia</taxon>
        <taxon>Lachnospirales</taxon>
        <taxon>Lachnospiraceae</taxon>
        <taxon>Candidatus Galacturonatibacter</taxon>
    </lineage>
</organism>
<name>A0A7V7UD20_9FIRM</name>
<dbReference type="SUPFAM" id="SSF46785">
    <property type="entry name" value="Winged helix' DNA-binding domain"/>
    <property type="match status" value="1"/>
</dbReference>
<dbReference type="Gene3D" id="6.10.140.2180">
    <property type="match status" value="1"/>
</dbReference>
<dbReference type="InterPro" id="IPR036390">
    <property type="entry name" value="WH_DNA-bd_sf"/>
</dbReference>
<evidence type="ECO:0000313" key="1">
    <source>
        <dbReference type="EMBL" id="KAB1440032.1"/>
    </source>
</evidence>